<evidence type="ECO:0000313" key="1">
    <source>
        <dbReference type="EMBL" id="OHA47679.1"/>
    </source>
</evidence>
<comment type="caution">
    <text evidence="1">The sequence shown here is derived from an EMBL/GenBank/DDBJ whole genome shotgun (WGS) entry which is preliminary data.</text>
</comment>
<dbReference type="Proteomes" id="UP000177629">
    <property type="component" value="Unassembled WGS sequence"/>
</dbReference>
<dbReference type="AlphaFoldDB" id="A0A1G2PIR9"/>
<dbReference type="STRING" id="1802362.A2806_03630"/>
<proteinExistence type="predicted"/>
<name>A0A1G2PIR9_9BACT</name>
<accession>A0A1G2PIR9</accession>
<sequence>MDIKLTAGIALFIGGIALFLLVVQPQIQSAHDAEAQRAVALTLFEQEKEDLDNLKRLERGLEDHAQDIIRATTALPSAAVQAAVLSSASGVVSEIKQSDKEAGFVAVKKEDGSLGTITVPAHWNIIVKVGSTVEQNEAIATGPLRSDRPTILTLFNDLKDVSGIGLENVAFTEQAADRTVLRQAALQKKQGGEASSRVGESVAVRSAAVSIVATQKGLRSFLKFAAQSLRLLEPTTFKFSVKEDDPGAANSVPVGFKMFVIP</sequence>
<protein>
    <submittedName>
        <fullName evidence="1">Uncharacterized protein</fullName>
    </submittedName>
</protein>
<dbReference type="EMBL" id="MHSS01000015">
    <property type="protein sequence ID" value="OHA47679.1"/>
    <property type="molecule type" value="Genomic_DNA"/>
</dbReference>
<dbReference type="SUPFAM" id="SSF51246">
    <property type="entry name" value="Rudiment single hybrid motif"/>
    <property type="match status" value="1"/>
</dbReference>
<evidence type="ECO:0000313" key="2">
    <source>
        <dbReference type="Proteomes" id="UP000177629"/>
    </source>
</evidence>
<reference evidence="1 2" key="1">
    <citation type="journal article" date="2016" name="Nat. Commun.">
        <title>Thousands of microbial genomes shed light on interconnected biogeochemical processes in an aquifer system.</title>
        <authorList>
            <person name="Anantharaman K."/>
            <person name="Brown C.T."/>
            <person name="Hug L.A."/>
            <person name="Sharon I."/>
            <person name="Castelle C.J."/>
            <person name="Probst A.J."/>
            <person name="Thomas B.C."/>
            <person name="Singh A."/>
            <person name="Wilkins M.J."/>
            <person name="Karaoz U."/>
            <person name="Brodie E.L."/>
            <person name="Williams K.H."/>
            <person name="Hubbard S.S."/>
            <person name="Banfield J.F."/>
        </authorList>
    </citation>
    <scope>NUCLEOTIDE SEQUENCE [LARGE SCALE GENOMIC DNA]</scope>
</reference>
<dbReference type="Gene3D" id="2.40.50.100">
    <property type="match status" value="1"/>
</dbReference>
<dbReference type="InterPro" id="IPR011054">
    <property type="entry name" value="Rudment_hybrid_motif"/>
</dbReference>
<organism evidence="1 2">
    <name type="scientific">Candidatus Terrybacteria bacterium RIFCSPHIGHO2_01_FULL_48_17</name>
    <dbReference type="NCBI Taxonomy" id="1802362"/>
    <lineage>
        <taxon>Bacteria</taxon>
        <taxon>Candidatus Terryibacteriota</taxon>
    </lineage>
</organism>
<gene>
    <name evidence="1" type="ORF">A2806_03630</name>
</gene>